<dbReference type="EMBL" id="FOSR01000004">
    <property type="protein sequence ID" value="SFK61400.1"/>
    <property type="molecule type" value="Genomic_DNA"/>
</dbReference>
<sequence>MHLSFGLLIEATWLLWALYWAWGARGVKAAAREDDWTRLLAYRIPVMLGFALLIALGQGVGHPWLYRHVPSAAAWAPPLGWLLVLPGLGFACWARRTLGRNWSGAVQLKQDHELIMAGPYRWVRHPIYTGMLLAMLGTILAAGSWLGLLALALVGGGFWYKLRHEERWMREQFGTAYVDYMRRVKALVPGVL</sequence>
<feature type="transmembrane region" description="Helical" evidence="5">
    <location>
        <begin position="39"/>
        <end position="60"/>
    </location>
</feature>
<dbReference type="InterPro" id="IPR007318">
    <property type="entry name" value="Phopholipid_MeTrfase"/>
</dbReference>
<evidence type="ECO:0000256" key="1">
    <source>
        <dbReference type="ARBA" id="ARBA00004127"/>
    </source>
</evidence>
<dbReference type="Proteomes" id="UP000198725">
    <property type="component" value="Unassembled WGS sequence"/>
</dbReference>
<keyword evidence="6" id="KW-0489">Methyltransferase</keyword>
<feature type="transmembrane region" description="Helical" evidence="5">
    <location>
        <begin position="6"/>
        <end position="27"/>
    </location>
</feature>
<accession>A0A1I4AZ15</accession>
<dbReference type="Pfam" id="PF04191">
    <property type="entry name" value="PEMT"/>
    <property type="match status" value="1"/>
</dbReference>
<keyword evidence="3 5" id="KW-1133">Transmembrane helix</keyword>
<dbReference type="GO" id="GO:0012505">
    <property type="term" value="C:endomembrane system"/>
    <property type="evidence" value="ECO:0007669"/>
    <property type="project" value="UniProtKB-SubCell"/>
</dbReference>
<dbReference type="Gene3D" id="1.20.120.1630">
    <property type="match status" value="1"/>
</dbReference>
<evidence type="ECO:0000256" key="5">
    <source>
        <dbReference type="SAM" id="Phobius"/>
    </source>
</evidence>
<gene>
    <name evidence="6" type="ORF">SAMN05192579_104191</name>
</gene>
<keyword evidence="4 5" id="KW-0472">Membrane</keyword>
<dbReference type="PANTHER" id="PTHR43847">
    <property type="entry name" value="BLL3993 PROTEIN"/>
    <property type="match status" value="1"/>
</dbReference>
<dbReference type="GO" id="GO:0008168">
    <property type="term" value="F:methyltransferase activity"/>
    <property type="evidence" value="ECO:0007669"/>
    <property type="project" value="UniProtKB-KW"/>
</dbReference>
<organism evidence="6 7">
    <name type="scientific">Rhodanobacter glycinis</name>
    <dbReference type="NCBI Taxonomy" id="582702"/>
    <lineage>
        <taxon>Bacteria</taxon>
        <taxon>Pseudomonadati</taxon>
        <taxon>Pseudomonadota</taxon>
        <taxon>Gammaproteobacteria</taxon>
        <taxon>Lysobacterales</taxon>
        <taxon>Rhodanobacteraceae</taxon>
        <taxon>Rhodanobacter</taxon>
    </lineage>
</organism>
<evidence type="ECO:0000256" key="4">
    <source>
        <dbReference type="ARBA" id="ARBA00023136"/>
    </source>
</evidence>
<protein>
    <submittedName>
        <fullName evidence="6">Protein-S-isoprenylcysteine O-methyltransferase Ste14</fullName>
    </submittedName>
</protein>
<evidence type="ECO:0000313" key="7">
    <source>
        <dbReference type="Proteomes" id="UP000198725"/>
    </source>
</evidence>
<dbReference type="PANTHER" id="PTHR43847:SF1">
    <property type="entry name" value="BLL3993 PROTEIN"/>
    <property type="match status" value="1"/>
</dbReference>
<dbReference type="AlphaFoldDB" id="A0A1I4AZ15"/>
<keyword evidence="2 5" id="KW-0812">Transmembrane</keyword>
<dbReference type="InterPro" id="IPR052527">
    <property type="entry name" value="Metal_cation-efflux_comp"/>
</dbReference>
<keyword evidence="6" id="KW-0808">Transferase</keyword>
<comment type="subcellular location">
    <subcellularLocation>
        <location evidence="1">Endomembrane system</location>
        <topology evidence="1">Multi-pass membrane protein</topology>
    </subcellularLocation>
</comment>
<keyword evidence="7" id="KW-1185">Reference proteome</keyword>
<dbReference type="RefSeq" id="WP_092702638.1">
    <property type="nucleotide sequence ID" value="NZ_FOSR01000004.1"/>
</dbReference>
<evidence type="ECO:0000256" key="2">
    <source>
        <dbReference type="ARBA" id="ARBA00022692"/>
    </source>
</evidence>
<feature type="transmembrane region" description="Helical" evidence="5">
    <location>
        <begin position="72"/>
        <end position="94"/>
    </location>
</feature>
<evidence type="ECO:0000313" key="6">
    <source>
        <dbReference type="EMBL" id="SFK61400.1"/>
    </source>
</evidence>
<dbReference type="GO" id="GO:0032259">
    <property type="term" value="P:methylation"/>
    <property type="evidence" value="ECO:0007669"/>
    <property type="project" value="UniProtKB-KW"/>
</dbReference>
<name>A0A1I4AZ15_9GAMM</name>
<reference evidence="7" key="1">
    <citation type="submission" date="2016-10" db="EMBL/GenBank/DDBJ databases">
        <authorList>
            <person name="Varghese N."/>
            <person name="Submissions S."/>
        </authorList>
    </citation>
    <scope>NUCLEOTIDE SEQUENCE [LARGE SCALE GENOMIC DNA]</scope>
    <source>
        <strain evidence="7">MO64</strain>
    </source>
</reference>
<evidence type="ECO:0000256" key="3">
    <source>
        <dbReference type="ARBA" id="ARBA00022989"/>
    </source>
</evidence>
<feature type="transmembrane region" description="Helical" evidence="5">
    <location>
        <begin position="131"/>
        <end position="160"/>
    </location>
</feature>
<proteinExistence type="predicted"/>